<dbReference type="Proteomes" id="UP000317715">
    <property type="component" value="Unassembled WGS sequence"/>
</dbReference>
<protein>
    <recommendedName>
        <fullName evidence="4">DUF2867 domain-containing protein</fullName>
    </recommendedName>
</protein>
<dbReference type="EMBL" id="BJMD01000001">
    <property type="protein sequence ID" value="GEB17556.1"/>
    <property type="molecule type" value="Genomic_DNA"/>
</dbReference>
<evidence type="ECO:0000256" key="1">
    <source>
        <dbReference type="SAM" id="MobiDB-lite"/>
    </source>
</evidence>
<proteinExistence type="predicted"/>
<evidence type="ECO:0000313" key="3">
    <source>
        <dbReference type="Proteomes" id="UP000317715"/>
    </source>
</evidence>
<reference evidence="2 3" key="1">
    <citation type="submission" date="2019-06" db="EMBL/GenBank/DDBJ databases">
        <title>Whole genome shotgun sequence of Paenarthrobacter aurescens NBRC 12136.</title>
        <authorList>
            <person name="Hosoyama A."/>
            <person name="Uohara A."/>
            <person name="Ohji S."/>
            <person name="Ichikawa N."/>
        </authorList>
    </citation>
    <scope>NUCLEOTIDE SEQUENCE [LARGE SCALE GENOMIC DNA]</scope>
    <source>
        <strain evidence="2 3">NBRC 12136</strain>
    </source>
</reference>
<dbReference type="Pfam" id="PF11066">
    <property type="entry name" value="DUF2867"/>
    <property type="match status" value="1"/>
</dbReference>
<dbReference type="OrthoDB" id="4470938at2"/>
<dbReference type="InterPro" id="IPR021295">
    <property type="entry name" value="DUF2867"/>
</dbReference>
<evidence type="ECO:0000313" key="2">
    <source>
        <dbReference type="EMBL" id="GEB17556.1"/>
    </source>
</evidence>
<comment type="caution">
    <text evidence="2">The sequence shown here is derived from an EMBL/GenBank/DDBJ whole genome shotgun (WGS) entry which is preliminary data.</text>
</comment>
<accession>A0A4Y3NEG5</accession>
<dbReference type="AlphaFoldDB" id="A0A4Y3NEG5"/>
<dbReference type="RefSeq" id="WP_141281005.1">
    <property type="nucleotide sequence ID" value="NZ_BAAAWK010000001.1"/>
</dbReference>
<gene>
    <name evidence="2" type="ORF">AAU01_03110</name>
</gene>
<feature type="compositionally biased region" description="Polar residues" evidence="1">
    <location>
        <begin position="7"/>
        <end position="21"/>
    </location>
</feature>
<sequence>MTEESRTQQAGTPSTGTQEAGTQPAPCFHSLAFREIPKPDYADVCLATLPDSAGTDTGTDTDPTEWAERLFSLDSMPRWVSAAMGLRQALVPLIGVPKAPRDTFKVTDQSGEEALIYVRDKHLNFAAAVGVDPVSRLIRVTTAVELKGWRGKLYFAVVQPVHPLVVNAMLKKATRSKPAPR</sequence>
<organism evidence="2 3">
    <name type="scientific">Paenarthrobacter aurescens</name>
    <name type="common">Arthrobacter aurescens</name>
    <dbReference type="NCBI Taxonomy" id="43663"/>
    <lineage>
        <taxon>Bacteria</taxon>
        <taxon>Bacillati</taxon>
        <taxon>Actinomycetota</taxon>
        <taxon>Actinomycetes</taxon>
        <taxon>Micrococcales</taxon>
        <taxon>Micrococcaceae</taxon>
        <taxon>Paenarthrobacter</taxon>
    </lineage>
</organism>
<feature type="region of interest" description="Disordered" evidence="1">
    <location>
        <begin position="1"/>
        <end position="26"/>
    </location>
</feature>
<dbReference type="GeneID" id="97302224"/>
<evidence type="ECO:0008006" key="4">
    <source>
        <dbReference type="Google" id="ProtNLM"/>
    </source>
</evidence>
<keyword evidence="3" id="KW-1185">Reference proteome</keyword>
<name>A0A4Y3NEG5_PAEAU</name>